<dbReference type="SUPFAM" id="SSF56300">
    <property type="entry name" value="Metallo-dependent phosphatases"/>
    <property type="match status" value="1"/>
</dbReference>
<keyword evidence="4" id="KW-1185">Reference proteome</keyword>
<dbReference type="Proteomes" id="UP000184444">
    <property type="component" value="Unassembled WGS sequence"/>
</dbReference>
<organism evidence="3 4">
    <name type="scientific">Paracoccus solventivorans</name>
    <dbReference type="NCBI Taxonomy" id="53463"/>
    <lineage>
        <taxon>Bacteria</taxon>
        <taxon>Pseudomonadati</taxon>
        <taxon>Pseudomonadota</taxon>
        <taxon>Alphaproteobacteria</taxon>
        <taxon>Rhodobacterales</taxon>
        <taxon>Paracoccaceae</taxon>
        <taxon>Paracoccus</taxon>
    </lineage>
</organism>
<dbReference type="InterPro" id="IPR006179">
    <property type="entry name" value="5_nucleotidase/apyrase"/>
</dbReference>
<evidence type="ECO:0000313" key="4">
    <source>
        <dbReference type="Proteomes" id="UP000184444"/>
    </source>
</evidence>
<dbReference type="SUPFAM" id="SSF55816">
    <property type="entry name" value="5'-nucleotidase (syn. UDP-sugar hydrolase), C-terminal domain"/>
    <property type="match status" value="1"/>
</dbReference>
<evidence type="ECO:0000313" key="3">
    <source>
        <dbReference type="EMBL" id="SHM60910.1"/>
    </source>
</evidence>
<dbReference type="RefSeq" id="WP_073068839.1">
    <property type="nucleotide sequence ID" value="NZ_FRCK01000018.1"/>
</dbReference>
<dbReference type="InterPro" id="IPR029052">
    <property type="entry name" value="Metallo-depent_PP-like"/>
</dbReference>
<dbReference type="Gene3D" id="3.90.780.10">
    <property type="entry name" value="5'-Nucleotidase, C-terminal domain"/>
    <property type="match status" value="1"/>
</dbReference>
<dbReference type="AlphaFoldDB" id="A0A1M7K6J1"/>
<feature type="domain" description="5'-Nucleotidase C-terminal" evidence="2">
    <location>
        <begin position="299"/>
        <end position="430"/>
    </location>
</feature>
<dbReference type="EMBL" id="FRCK01000018">
    <property type="protein sequence ID" value="SHM60910.1"/>
    <property type="molecule type" value="Genomic_DNA"/>
</dbReference>
<evidence type="ECO:0000256" key="1">
    <source>
        <dbReference type="RuleBase" id="RU362119"/>
    </source>
</evidence>
<dbReference type="GO" id="GO:0030288">
    <property type="term" value="C:outer membrane-bounded periplasmic space"/>
    <property type="evidence" value="ECO:0007669"/>
    <property type="project" value="TreeGrafter"/>
</dbReference>
<keyword evidence="1" id="KW-0378">Hydrolase</keyword>
<name>A0A1M7K6J1_9RHOB</name>
<dbReference type="PANTHER" id="PTHR11575">
    <property type="entry name" value="5'-NUCLEOTIDASE-RELATED"/>
    <property type="match status" value="1"/>
</dbReference>
<dbReference type="PANTHER" id="PTHR11575:SF24">
    <property type="entry name" value="5'-NUCLEOTIDASE"/>
    <property type="match status" value="1"/>
</dbReference>
<dbReference type="InterPro" id="IPR036907">
    <property type="entry name" value="5'-Nucleotdase_C_sf"/>
</dbReference>
<reference evidence="4" key="1">
    <citation type="submission" date="2016-11" db="EMBL/GenBank/DDBJ databases">
        <authorList>
            <person name="Varghese N."/>
            <person name="Submissions S."/>
        </authorList>
    </citation>
    <scope>NUCLEOTIDE SEQUENCE [LARGE SCALE GENOMIC DNA]</scope>
    <source>
        <strain evidence="4">DSM 6637</strain>
    </source>
</reference>
<proteinExistence type="inferred from homology"/>
<dbReference type="OrthoDB" id="5469761at2"/>
<evidence type="ECO:0000259" key="2">
    <source>
        <dbReference type="Pfam" id="PF02872"/>
    </source>
</evidence>
<dbReference type="GO" id="GO:0009166">
    <property type="term" value="P:nucleotide catabolic process"/>
    <property type="evidence" value="ECO:0007669"/>
    <property type="project" value="InterPro"/>
</dbReference>
<keyword evidence="1" id="KW-0547">Nucleotide-binding</keyword>
<dbReference type="GO" id="GO:0000166">
    <property type="term" value="F:nucleotide binding"/>
    <property type="evidence" value="ECO:0007669"/>
    <property type="project" value="UniProtKB-KW"/>
</dbReference>
<protein>
    <submittedName>
        <fullName evidence="3">2',3'-cyclic-nucleotide 2'-phosphodiesterase/5'-or 3'-nucleotidase, 5'-nucleotidase family</fullName>
    </submittedName>
</protein>
<comment type="similarity">
    <text evidence="1">Belongs to the 5'-nucleotidase family.</text>
</comment>
<sequence length="480" mass="51970">MSTNLTLLQLNDLHGYLAPHPELIWTPDGPEFPRLGGLARIKTLFDRVRKECPGSVLAFDNGDTFHGTHAAVSTKGEALLPPMNALGLNAMTAHWEFAWGPKHVEQLAQRLDHPLLAANCYRMSDDSRPFPAAVICEAAGLRIGVIGLAATIIDKTMPPHFSEGVRFTDGPEEVREEATRLRAEGADLILVLSHLGLPQDLKLAQDAPDIDILLSAHTHNRLMVPVTVGKTLVIQSGCHGSFIGRLDLTVKDGRVIDSRHALIPVDDTLEEDPEMAALVDQALQVSADLDRIVGETPMALHRATCLDAPMDDLLLAAVARAAGTDIAFSNGWRYGAPVPPGPVTAEHLWNIVPADPPVSTVELTGAEILQMMEENIERTFSCDPFGQRGGYVKRFRGLTFRVKLENPKGLRIQGASCGDAPLEPGQTYKVGFITAQGVPPQLGKGRRDLNITAIAALEKWFSDPGWTNGGLMNVGRLILV</sequence>
<dbReference type="InterPro" id="IPR008334">
    <property type="entry name" value="5'-Nucleotdase_C"/>
</dbReference>
<dbReference type="Gene3D" id="3.60.21.10">
    <property type="match status" value="1"/>
</dbReference>
<dbReference type="STRING" id="53463.SAMN05444389_1184"/>
<dbReference type="GO" id="GO:0016787">
    <property type="term" value="F:hydrolase activity"/>
    <property type="evidence" value="ECO:0007669"/>
    <property type="project" value="UniProtKB-KW"/>
</dbReference>
<dbReference type="PRINTS" id="PR01607">
    <property type="entry name" value="APYRASEFAMLY"/>
</dbReference>
<dbReference type="Pfam" id="PF02872">
    <property type="entry name" value="5_nucleotid_C"/>
    <property type="match status" value="1"/>
</dbReference>
<gene>
    <name evidence="3" type="ORF">SAMN05444389_1184</name>
</gene>
<accession>A0A1M7K6J1</accession>